<name>C8S5J4_9RHOB</name>
<evidence type="ECO:0000256" key="2">
    <source>
        <dbReference type="ARBA" id="ARBA00011900"/>
    </source>
</evidence>
<accession>C8S5J4</accession>
<comment type="similarity">
    <text evidence="1 8">Belongs to the N(4)/N(6)-methyltransferase family.</text>
</comment>
<dbReference type="PRINTS" id="PR00505">
    <property type="entry name" value="D12N6MTFRASE"/>
</dbReference>
<keyword evidence="3 8" id="KW-0489">Methyltransferase</keyword>
<dbReference type="eggNOG" id="COG0338">
    <property type="taxonomic scope" value="Bacteria"/>
</dbReference>
<dbReference type="GO" id="GO:0009307">
    <property type="term" value="P:DNA restriction-modification system"/>
    <property type="evidence" value="ECO:0007669"/>
    <property type="project" value="InterPro"/>
</dbReference>
<dbReference type="GO" id="GO:0032259">
    <property type="term" value="P:methylation"/>
    <property type="evidence" value="ECO:0007669"/>
    <property type="project" value="UniProtKB-KW"/>
</dbReference>
<evidence type="ECO:0000313" key="9">
    <source>
        <dbReference type="EMBL" id="EEW23762.1"/>
    </source>
</evidence>
<dbReference type="GO" id="GO:0009007">
    <property type="term" value="F:site-specific DNA-methyltransferase (adenine-specific) activity"/>
    <property type="evidence" value="ECO:0007669"/>
    <property type="project" value="UniProtKB-UniRule"/>
</dbReference>
<comment type="catalytic activity">
    <reaction evidence="6 8">
        <text>a 2'-deoxyadenosine in DNA + S-adenosyl-L-methionine = an N(6)-methyl-2'-deoxyadenosine in DNA + S-adenosyl-L-homocysteine + H(+)</text>
        <dbReference type="Rhea" id="RHEA:15197"/>
        <dbReference type="Rhea" id="RHEA-COMP:12418"/>
        <dbReference type="Rhea" id="RHEA-COMP:12419"/>
        <dbReference type="ChEBI" id="CHEBI:15378"/>
        <dbReference type="ChEBI" id="CHEBI:57856"/>
        <dbReference type="ChEBI" id="CHEBI:59789"/>
        <dbReference type="ChEBI" id="CHEBI:90615"/>
        <dbReference type="ChEBI" id="CHEBI:90616"/>
        <dbReference type="EC" id="2.1.1.72"/>
    </reaction>
</comment>
<dbReference type="PIRSF" id="PIRSF000398">
    <property type="entry name" value="M_m6A_EcoRV"/>
    <property type="match status" value="1"/>
</dbReference>
<gene>
    <name evidence="9" type="ORF">Rsw2DRAFT_3323</name>
</gene>
<evidence type="ECO:0000256" key="3">
    <source>
        <dbReference type="ARBA" id="ARBA00022603"/>
    </source>
</evidence>
<dbReference type="InterPro" id="IPR023095">
    <property type="entry name" value="Ade_MeTrfase_dom_2"/>
</dbReference>
<protein>
    <recommendedName>
        <fullName evidence="2 8">Site-specific DNA-methyltransferase (adenine-specific)</fullName>
        <ecNumber evidence="2 8">2.1.1.72</ecNumber>
    </recommendedName>
</protein>
<feature type="binding site" evidence="7">
    <location>
        <position position="40"/>
    </location>
    <ligand>
        <name>S-adenosyl-L-methionine</name>
        <dbReference type="ChEBI" id="CHEBI:59789"/>
    </ligand>
</feature>
<dbReference type="EC" id="2.1.1.72" evidence="2 8"/>
<dbReference type="InterPro" id="IPR029063">
    <property type="entry name" value="SAM-dependent_MTases_sf"/>
</dbReference>
<evidence type="ECO:0000256" key="4">
    <source>
        <dbReference type="ARBA" id="ARBA00022679"/>
    </source>
</evidence>
<dbReference type="GO" id="GO:0006298">
    <property type="term" value="P:mismatch repair"/>
    <property type="evidence" value="ECO:0007669"/>
    <property type="project" value="TreeGrafter"/>
</dbReference>
<keyword evidence="4 8" id="KW-0808">Transferase</keyword>
<dbReference type="Proteomes" id="UP000010121">
    <property type="component" value="Unassembled WGS sequence"/>
</dbReference>
<dbReference type="InterPro" id="IPR002052">
    <property type="entry name" value="DNA_methylase_N6_adenine_CS"/>
</dbReference>
<dbReference type="Gene3D" id="3.40.50.150">
    <property type="entry name" value="Vaccinia Virus protein VP39"/>
    <property type="match status" value="1"/>
</dbReference>
<sequence>MKSFDAFLFEPAELPTFEVAKESHTSHGDVPSLLKWTGSKRSQAARIAAFAPSHERYYEPFIGGGALLFMLGKPGAVGADIYAPLIAFWKLVRDDAERLIDDYTTQWAALQADLPGYFYIVRDRFNADQRPEDLNFLMRTCVNGIVRFSKSGQFNNSFHLSRKGMLPQRFAKIVREWSAHLQGIEFRNGDFQQTTADAQSGDFVYLDPPYAGNKQRYIGDLDVDRFYSVLDELNRRSVKWALSFDGTRGETAYDYSLPAELYKRKELLKSGYSAVAKVLNGPVEMVTESLYLNY</sequence>
<dbReference type="NCBIfam" id="TIGR00571">
    <property type="entry name" value="dam"/>
    <property type="match status" value="1"/>
</dbReference>
<dbReference type="OrthoDB" id="9805629at2"/>
<dbReference type="InterPro" id="IPR012263">
    <property type="entry name" value="M_m6A_EcoRV"/>
</dbReference>
<dbReference type="PANTHER" id="PTHR30481:SF3">
    <property type="entry name" value="DNA ADENINE METHYLASE"/>
    <property type="match status" value="1"/>
</dbReference>
<dbReference type="Gene3D" id="1.10.1020.10">
    <property type="entry name" value="Adenine-specific Methyltransferase, Domain 2"/>
    <property type="match status" value="1"/>
</dbReference>
<dbReference type="EMBL" id="ACYY01000035">
    <property type="protein sequence ID" value="EEW23762.1"/>
    <property type="molecule type" value="Genomic_DNA"/>
</dbReference>
<evidence type="ECO:0000256" key="6">
    <source>
        <dbReference type="ARBA" id="ARBA00047942"/>
    </source>
</evidence>
<evidence type="ECO:0000256" key="7">
    <source>
        <dbReference type="PIRSR" id="PIRSR000398-1"/>
    </source>
</evidence>
<evidence type="ECO:0000313" key="10">
    <source>
        <dbReference type="Proteomes" id="UP000010121"/>
    </source>
</evidence>
<dbReference type="AlphaFoldDB" id="C8S5J4"/>
<feature type="binding site" evidence="7">
    <location>
        <position position="36"/>
    </location>
    <ligand>
        <name>S-adenosyl-L-methionine</name>
        <dbReference type="ChEBI" id="CHEBI:59789"/>
    </ligand>
</feature>
<comment type="caution">
    <text evidence="9">The sequence shown here is derived from an EMBL/GenBank/DDBJ whole genome shotgun (WGS) entry which is preliminary data.</text>
</comment>
<dbReference type="Pfam" id="PF02086">
    <property type="entry name" value="MethyltransfD12"/>
    <property type="match status" value="1"/>
</dbReference>
<dbReference type="PANTHER" id="PTHR30481">
    <property type="entry name" value="DNA ADENINE METHYLASE"/>
    <property type="match status" value="1"/>
</dbReference>
<keyword evidence="10" id="KW-1185">Reference proteome</keyword>
<proteinExistence type="inferred from homology"/>
<organism evidence="9 10">
    <name type="scientific">Rhodobacter ferrooxidans</name>
    <dbReference type="NCBI Taxonomy" id="371731"/>
    <lineage>
        <taxon>Bacteria</taxon>
        <taxon>Pseudomonadati</taxon>
        <taxon>Pseudomonadota</taxon>
        <taxon>Alphaproteobacteria</taxon>
        <taxon>Rhodobacterales</taxon>
        <taxon>Rhodobacter group</taxon>
        <taxon>Rhodobacter</taxon>
    </lineage>
</organism>
<dbReference type="GO" id="GO:1904047">
    <property type="term" value="F:S-adenosyl-L-methionine binding"/>
    <property type="evidence" value="ECO:0007669"/>
    <property type="project" value="TreeGrafter"/>
</dbReference>
<evidence type="ECO:0000256" key="1">
    <source>
        <dbReference type="ARBA" id="ARBA00006594"/>
    </source>
</evidence>
<evidence type="ECO:0000256" key="5">
    <source>
        <dbReference type="ARBA" id="ARBA00022691"/>
    </source>
</evidence>
<dbReference type="GO" id="GO:0043565">
    <property type="term" value="F:sequence-specific DNA binding"/>
    <property type="evidence" value="ECO:0007669"/>
    <property type="project" value="TreeGrafter"/>
</dbReference>
<dbReference type="SUPFAM" id="SSF53335">
    <property type="entry name" value="S-adenosyl-L-methionine-dependent methyltransferases"/>
    <property type="match status" value="1"/>
</dbReference>
<reference evidence="9 10" key="1">
    <citation type="submission" date="2009-08" db="EMBL/GenBank/DDBJ databases">
        <title>The draft genome of Rhodobacter sp. SW2.</title>
        <authorList>
            <consortium name="US DOE Joint Genome Institute (JGI-PGF)"/>
            <person name="Lucas S."/>
            <person name="Copeland A."/>
            <person name="Lapidus A."/>
            <person name="Glavina del Rio T."/>
            <person name="Tice H."/>
            <person name="Bruce D."/>
            <person name="Goodwin L."/>
            <person name="Pitluck S."/>
            <person name="Larimer F."/>
            <person name="Land M.L."/>
            <person name="Hauser L."/>
            <person name="Emerson D."/>
        </authorList>
    </citation>
    <scope>NUCLEOTIDE SEQUENCE [LARGE SCALE GENOMIC DNA]</scope>
    <source>
        <strain evidence="9 10">SW2</strain>
    </source>
</reference>
<dbReference type="RefSeq" id="WP_008033080.1">
    <property type="nucleotide sequence ID" value="NZ_ACYY01000035.1"/>
</dbReference>
<feature type="binding site" evidence="7">
    <location>
        <position position="80"/>
    </location>
    <ligand>
        <name>S-adenosyl-L-methionine</name>
        <dbReference type="ChEBI" id="CHEBI:59789"/>
    </ligand>
</feature>
<evidence type="ECO:0000256" key="8">
    <source>
        <dbReference type="RuleBase" id="RU361257"/>
    </source>
</evidence>
<keyword evidence="5 8" id="KW-0949">S-adenosyl-L-methionine</keyword>
<dbReference type="PROSITE" id="PS00092">
    <property type="entry name" value="N6_MTASE"/>
    <property type="match status" value="1"/>
</dbReference>
<dbReference type="InterPro" id="IPR012327">
    <property type="entry name" value="MeTrfase_D12"/>
</dbReference>
<dbReference type="STRING" id="371731.Rsw2DRAFT_3323"/>
<feature type="binding site" evidence="7">
    <location>
        <position position="207"/>
    </location>
    <ligand>
        <name>S-adenosyl-L-methionine</name>
        <dbReference type="ChEBI" id="CHEBI:59789"/>
    </ligand>
</feature>